<name>A0A1M5UP39_9FIRM</name>
<keyword evidence="2" id="KW-1185">Reference proteome</keyword>
<proteinExistence type="predicted"/>
<evidence type="ECO:0000313" key="2">
    <source>
        <dbReference type="Proteomes" id="UP000183967"/>
    </source>
</evidence>
<protein>
    <submittedName>
        <fullName evidence="1">Uncharacterized protein</fullName>
    </submittedName>
</protein>
<dbReference type="EMBL" id="FQXO01000038">
    <property type="protein sequence ID" value="SHH64628.1"/>
    <property type="molecule type" value="Genomic_DNA"/>
</dbReference>
<dbReference type="OrthoDB" id="1951177at2"/>
<dbReference type="Proteomes" id="UP000183967">
    <property type="component" value="Unassembled WGS sequence"/>
</dbReference>
<dbReference type="AlphaFoldDB" id="A0A1M5UP39"/>
<gene>
    <name evidence="1" type="ORF">SAMN02745135_01512</name>
</gene>
<sequence>MSVIENIGLLDTRNIKEDLAKEITKICNVGILIESNESRLLLKNCEKVNVGFVVEIPKDIQMVTCSGILKINRNYLEGLLNQIAILVNGTIIFEEDIDSNLINEKIYCLIVNGRMICPEKLNGVIQSKSKINGRICSYKDDYILFSSTIILNNQFLYGLKPHSKLAIDKAIIIEDVDMKLFEEKVSNIQILDKLVIADEVEKEFAKYIDEYYLLDKTVVPKGSKYIEHDIKLNDNTIKRYNDSILFVDGEVEIYLEDDSKLKDHIKSLICDSIVCRAKNYEAVKGILGNENIEIEIIEGKLIKNTGKMVLSGVVENVDEGVTIRNMGKLVIDENIDVDVFNKKVKSILNFGLIVAPEKVINIVRSKIEEDYGHIKISSSQKDNIEKEENILYSNTGELRL</sequence>
<accession>A0A1M5UP39</accession>
<evidence type="ECO:0000313" key="1">
    <source>
        <dbReference type="EMBL" id="SHH64628.1"/>
    </source>
</evidence>
<dbReference type="RefSeq" id="WP_073196669.1">
    <property type="nucleotide sequence ID" value="NZ_FQXO01000038.1"/>
</dbReference>
<organism evidence="1 2">
    <name type="scientific">Caloranaerobacter azorensis DSM 13643</name>
    <dbReference type="NCBI Taxonomy" id="1121264"/>
    <lineage>
        <taxon>Bacteria</taxon>
        <taxon>Bacillati</taxon>
        <taxon>Bacillota</taxon>
        <taxon>Tissierellia</taxon>
        <taxon>Tissierellales</taxon>
        <taxon>Thermohalobacteraceae</taxon>
        <taxon>Caloranaerobacter</taxon>
    </lineage>
</organism>
<reference evidence="2" key="1">
    <citation type="submission" date="2016-11" db="EMBL/GenBank/DDBJ databases">
        <authorList>
            <person name="Varghese N."/>
            <person name="Submissions S."/>
        </authorList>
    </citation>
    <scope>NUCLEOTIDE SEQUENCE [LARGE SCALE GENOMIC DNA]</scope>
    <source>
        <strain evidence="2">DSM 13643</strain>
    </source>
</reference>